<evidence type="ECO:0000313" key="9">
    <source>
        <dbReference type="EMBL" id="MCD5315879.1"/>
    </source>
</evidence>
<keyword evidence="1" id="KW-0597">Phosphoprotein</keyword>
<evidence type="ECO:0000256" key="3">
    <source>
        <dbReference type="ARBA" id="ARBA00023015"/>
    </source>
</evidence>
<dbReference type="InterPro" id="IPR039420">
    <property type="entry name" value="WalR-like"/>
</dbReference>
<sequence length="111" mass="11852">MSAHDADEDRMRLDPATGLLHGPAGTTALTAKEQHLLTALLHGRGQVVARHDLLQALWDVTRGGASRTLDVHIATLRTKLHATGGPRIETVRGTGYRLLPPGPDTAATPNR</sequence>
<name>A0A9X1SXI8_9ACTN</name>
<gene>
    <name evidence="9" type="ORF">LR394_33795</name>
</gene>
<dbReference type="PROSITE" id="PS51755">
    <property type="entry name" value="OMPR_PHOB"/>
    <property type="match status" value="1"/>
</dbReference>
<dbReference type="SUPFAM" id="SSF46894">
    <property type="entry name" value="C-terminal effector domain of the bipartite response regulators"/>
    <property type="match status" value="1"/>
</dbReference>
<reference evidence="9" key="1">
    <citation type="submission" date="2021-11" db="EMBL/GenBank/DDBJ databases">
        <title>Streptomyces corallinus and Kineosporia corallina sp. nov., two new coral-derived marine actinobacteria.</title>
        <authorList>
            <person name="Buangrab K."/>
            <person name="Sutthacheep M."/>
            <person name="Yeemin T."/>
            <person name="Harunari E."/>
            <person name="Igarashi Y."/>
            <person name="Sripreechasak P."/>
            <person name="Kanchanasin P."/>
            <person name="Tanasupawat S."/>
            <person name="Phongsopitanun W."/>
        </authorList>
    </citation>
    <scope>NUCLEOTIDE SEQUENCE</scope>
    <source>
        <strain evidence="9">JCM 31032</strain>
    </source>
</reference>
<dbReference type="Pfam" id="PF00486">
    <property type="entry name" value="Trans_reg_C"/>
    <property type="match status" value="1"/>
</dbReference>
<dbReference type="GO" id="GO:0006355">
    <property type="term" value="P:regulation of DNA-templated transcription"/>
    <property type="evidence" value="ECO:0007669"/>
    <property type="project" value="InterPro"/>
</dbReference>
<accession>A0A9X1SXI8</accession>
<evidence type="ECO:0000256" key="6">
    <source>
        <dbReference type="PROSITE-ProRule" id="PRU01091"/>
    </source>
</evidence>
<dbReference type="EMBL" id="JAJOMB010000025">
    <property type="protein sequence ID" value="MCD5315879.1"/>
    <property type="molecule type" value="Genomic_DNA"/>
</dbReference>
<dbReference type="GO" id="GO:0000976">
    <property type="term" value="F:transcription cis-regulatory region binding"/>
    <property type="evidence" value="ECO:0007669"/>
    <property type="project" value="TreeGrafter"/>
</dbReference>
<keyword evidence="3" id="KW-0805">Transcription regulation</keyword>
<dbReference type="Gene3D" id="1.10.10.10">
    <property type="entry name" value="Winged helix-like DNA-binding domain superfamily/Winged helix DNA-binding domain"/>
    <property type="match status" value="1"/>
</dbReference>
<protein>
    <submittedName>
        <fullName evidence="9">Winged helix-turn-helix domain-containing protein</fullName>
    </submittedName>
</protein>
<dbReference type="InterPro" id="IPR016032">
    <property type="entry name" value="Sig_transdc_resp-reg_C-effctor"/>
</dbReference>
<comment type="caution">
    <text evidence="9">The sequence shown here is derived from an EMBL/GenBank/DDBJ whole genome shotgun (WGS) entry which is preliminary data.</text>
</comment>
<dbReference type="PANTHER" id="PTHR48111">
    <property type="entry name" value="REGULATOR OF RPOS"/>
    <property type="match status" value="1"/>
</dbReference>
<dbReference type="InterPro" id="IPR036388">
    <property type="entry name" value="WH-like_DNA-bd_sf"/>
</dbReference>
<dbReference type="PANTHER" id="PTHR48111:SF1">
    <property type="entry name" value="TWO-COMPONENT RESPONSE REGULATOR ORR33"/>
    <property type="match status" value="1"/>
</dbReference>
<feature type="DNA-binding region" description="OmpR/PhoB-type" evidence="6">
    <location>
        <begin position="1"/>
        <end position="100"/>
    </location>
</feature>
<proteinExistence type="predicted"/>
<evidence type="ECO:0000259" key="8">
    <source>
        <dbReference type="PROSITE" id="PS51755"/>
    </source>
</evidence>
<evidence type="ECO:0000256" key="2">
    <source>
        <dbReference type="ARBA" id="ARBA00023012"/>
    </source>
</evidence>
<evidence type="ECO:0000256" key="7">
    <source>
        <dbReference type="SAM" id="MobiDB-lite"/>
    </source>
</evidence>
<evidence type="ECO:0000256" key="5">
    <source>
        <dbReference type="ARBA" id="ARBA00023163"/>
    </source>
</evidence>
<dbReference type="Proteomes" id="UP001138997">
    <property type="component" value="Unassembled WGS sequence"/>
</dbReference>
<keyword evidence="2" id="KW-0902">Two-component regulatory system</keyword>
<feature type="domain" description="OmpR/PhoB-type" evidence="8">
    <location>
        <begin position="1"/>
        <end position="100"/>
    </location>
</feature>
<keyword evidence="10" id="KW-1185">Reference proteome</keyword>
<evidence type="ECO:0000256" key="1">
    <source>
        <dbReference type="ARBA" id="ARBA00022553"/>
    </source>
</evidence>
<feature type="region of interest" description="Disordered" evidence="7">
    <location>
        <begin position="91"/>
        <end position="111"/>
    </location>
</feature>
<dbReference type="GO" id="GO:0005829">
    <property type="term" value="C:cytosol"/>
    <property type="evidence" value="ECO:0007669"/>
    <property type="project" value="TreeGrafter"/>
</dbReference>
<organism evidence="9 10">
    <name type="scientific">Kineosporia babensis</name>
    <dbReference type="NCBI Taxonomy" id="499548"/>
    <lineage>
        <taxon>Bacteria</taxon>
        <taxon>Bacillati</taxon>
        <taxon>Actinomycetota</taxon>
        <taxon>Actinomycetes</taxon>
        <taxon>Kineosporiales</taxon>
        <taxon>Kineosporiaceae</taxon>
        <taxon>Kineosporia</taxon>
    </lineage>
</organism>
<keyword evidence="4 6" id="KW-0238">DNA-binding</keyword>
<evidence type="ECO:0000256" key="4">
    <source>
        <dbReference type="ARBA" id="ARBA00023125"/>
    </source>
</evidence>
<dbReference type="GO" id="GO:0032993">
    <property type="term" value="C:protein-DNA complex"/>
    <property type="evidence" value="ECO:0007669"/>
    <property type="project" value="TreeGrafter"/>
</dbReference>
<evidence type="ECO:0000313" key="10">
    <source>
        <dbReference type="Proteomes" id="UP001138997"/>
    </source>
</evidence>
<dbReference type="CDD" id="cd00383">
    <property type="entry name" value="trans_reg_C"/>
    <property type="match status" value="1"/>
</dbReference>
<dbReference type="GO" id="GO:0000156">
    <property type="term" value="F:phosphorelay response regulator activity"/>
    <property type="evidence" value="ECO:0007669"/>
    <property type="project" value="TreeGrafter"/>
</dbReference>
<dbReference type="InterPro" id="IPR001867">
    <property type="entry name" value="OmpR/PhoB-type_DNA-bd"/>
</dbReference>
<dbReference type="SMART" id="SM00862">
    <property type="entry name" value="Trans_reg_C"/>
    <property type="match status" value="1"/>
</dbReference>
<keyword evidence="5" id="KW-0804">Transcription</keyword>
<dbReference type="AlphaFoldDB" id="A0A9X1SXI8"/>
<dbReference type="RefSeq" id="WP_231448700.1">
    <property type="nucleotide sequence ID" value="NZ_JAJOMB010000025.1"/>
</dbReference>